<evidence type="ECO:0000256" key="2">
    <source>
        <dbReference type="SAM" id="Phobius"/>
    </source>
</evidence>
<feature type="compositionally biased region" description="Pro residues" evidence="1">
    <location>
        <begin position="67"/>
        <end position="77"/>
    </location>
</feature>
<dbReference type="AlphaFoldDB" id="A0A3Q9KVK5"/>
<evidence type="ECO:0000313" key="6">
    <source>
        <dbReference type="Proteomes" id="UP000501753"/>
    </source>
</evidence>
<dbReference type="KEGG" id="sgd:ELQ87_12940"/>
<feature type="region of interest" description="Disordered" evidence="1">
    <location>
        <begin position="1"/>
        <end position="100"/>
    </location>
</feature>
<keyword evidence="6" id="KW-1185">Reference proteome</keyword>
<dbReference type="Proteomes" id="UP000271291">
    <property type="component" value="Chromosome"/>
</dbReference>
<accession>A0A3Q9KVK5</accession>
<dbReference type="EMBL" id="CP034687">
    <property type="protein sequence ID" value="AZS85100.1"/>
    <property type="molecule type" value="Genomic_DNA"/>
</dbReference>
<evidence type="ECO:0000256" key="1">
    <source>
        <dbReference type="SAM" id="MobiDB-lite"/>
    </source>
</evidence>
<reference evidence="4 6" key="1">
    <citation type="submission" date="2018-04" db="EMBL/GenBank/DDBJ databases">
        <title>Complete genome sequences of Streptomyces griseoviridis K61 and characterization of antagonistic properties of biological control agents.</title>
        <authorList>
            <person name="Mariita R.M."/>
            <person name="Sello J.K."/>
        </authorList>
    </citation>
    <scope>NUCLEOTIDE SEQUENCE [LARGE SCALE GENOMIC DNA]</scope>
    <source>
        <strain evidence="4 6">K61</strain>
    </source>
</reference>
<protein>
    <submittedName>
        <fullName evidence="3">Uncharacterized protein</fullName>
    </submittedName>
</protein>
<proteinExistence type="predicted"/>
<dbReference type="EMBL" id="CP029078">
    <property type="protein sequence ID" value="QCN88049.1"/>
    <property type="molecule type" value="Genomic_DNA"/>
</dbReference>
<evidence type="ECO:0000313" key="3">
    <source>
        <dbReference type="EMBL" id="AZS85100.1"/>
    </source>
</evidence>
<name>A0A3Q9KVK5_STRGD</name>
<evidence type="ECO:0000313" key="4">
    <source>
        <dbReference type="EMBL" id="QCN88049.1"/>
    </source>
</evidence>
<feature type="transmembrane region" description="Helical" evidence="2">
    <location>
        <begin position="108"/>
        <end position="131"/>
    </location>
</feature>
<dbReference type="OrthoDB" id="4333093at2"/>
<evidence type="ECO:0000313" key="5">
    <source>
        <dbReference type="Proteomes" id="UP000271291"/>
    </source>
</evidence>
<feature type="compositionally biased region" description="Pro residues" evidence="1">
    <location>
        <begin position="23"/>
        <end position="59"/>
    </location>
</feature>
<feature type="compositionally biased region" description="Low complexity" evidence="1">
    <location>
        <begin position="78"/>
        <end position="93"/>
    </location>
</feature>
<sequence length="317" mass="33084">MSMPPSPQNPHGQQSPSQGPHGQQPPPQGPYGQQPPQPPYGQPPQQNPYGQQPPPPGPGPYAQQPPQQGPYPPPPGQQPYGAGPYPQQQPPYGWGAPMAPPPKKRRTGLILGIVGGVVGLVVVGVVVLAMIGSKVVNSGFPEAEFVLALPKTLVDESYQLSEDLSRSEGQKIVDEADGSWDAKVDGAAVGRYSLGGDETKGTLVVSGMYGRFKNTDLARKNMMKGAAQGAGAKVAVPPKDFHPEGADGLTVTCEVLTQTQAGTELTLPICGWADENTGASIAEVTADTVVKDPADIDLAKAAATTLKVRSEIRKAID</sequence>
<keyword evidence="2" id="KW-0812">Transmembrane</keyword>
<dbReference type="Proteomes" id="UP000501753">
    <property type="component" value="Chromosome"/>
</dbReference>
<keyword evidence="2" id="KW-0472">Membrane</keyword>
<feature type="compositionally biased region" description="Low complexity" evidence="1">
    <location>
        <begin position="9"/>
        <end position="22"/>
    </location>
</feature>
<keyword evidence="2" id="KW-1133">Transmembrane helix</keyword>
<gene>
    <name evidence="4" type="ORF">DDJ31_26365</name>
    <name evidence="3" type="ORF">ELQ87_12940</name>
</gene>
<reference evidence="3 5" key="2">
    <citation type="submission" date="2018-12" db="EMBL/GenBank/DDBJ databases">
        <title>Streptomyces griseoviridis F1-27 complete genome.</title>
        <authorList>
            <person name="Mariita R.M."/>
            <person name="Sello J.K."/>
        </authorList>
    </citation>
    <scope>NUCLEOTIDE SEQUENCE [LARGE SCALE GENOMIC DNA]</scope>
    <source>
        <strain evidence="3 5">F1-27</strain>
    </source>
</reference>
<organism evidence="3 5">
    <name type="scientific">Streptomyces griseoviridis</name>
    <dbReference type="NCBI Taxonomy" id="45398"/>
    <lineage>
        <taxon>Bacteria</taxon>
        <taxon>Bacillati</taxon>
        <taxon>Actinomycetota</taxon>
        <taxon>Actinomycetes</taxon>
        <taxon>Kitasatosporales</taxon>
        <taxon>Streptomycetaceae</taxon>
        <taxon>Streptomyces</taxon>
    </lineage>
</organism>